<comment type="caution">
    <text evidence="2">The sequence shown here is derived from an EMBL/GenBank/DDBJ whole genome shotgun (WGS) entry which is preliminary data.</text>
</comment>
<sequence>MAERGFHVLPQQCEDKFNDLNKRYKKLNDILGRGTSCEVFENPTLLDLMDIYEKSKESVRKILSSKQLFYQEMCSYHNGSRLYIPHEQSIQRSLHLALRHSDALESHESKAYRFESINDAEENDASESQNDNNEEKHLLHEDLGSTKVLVKRKNQASLNIWTLITS</sequence>
<dbReference type="EMBL" id="JACGWO010000001">
    <property type="protein sequence ID" value="KAK4438231.1"/>
    <property type="molecule type" value="Genomic_DNA"/>
</dbReference>
<protein>
    <recommendedName>
        <fullName evidence="1">Myb/SANT-like DNA-binding domain-containing protein</fullName>
    </recommendedName>
</protein>
<reference evidence="2" key="1">
    <citation type="submission" date="2020-06" db="EMBL/GenBank/DDBJ databases">
        <authorList>
            <person name="Li T."/>
            <person name="Hu X."/>
            <person name="Zhang T."/>
            <person name="Song X."/>
            <person name="Zhang H."/>
            <person name="Dai N."/>
            <person name="Sheng W."/>
            <person name="Hou X."/>
            <person name="Wei L."/>
        </authorList>
    </citation>
    <scope>NUCLEOTIDE SEQUENCE</scope>
    <source>
        <strain evidence="2">3651</strain>
        <tissue evidence="2">Leaf</tissue>
    </source>
</reference>
<dbReference type="PANTHER" id="PTHR46327">
    <property type="entry name" value="F16F4.11 PROTEIN-RELATED"/>
    <property type="match status" value="1"/>
</dbReference>
<proteinExistence type="predicted"/>
<evidence type="ECO:0000259" key="1">
    <source>
        <dbReference type="Pfam" id="PF13837"/>
    </source>
</evidence>
<evidence type="ECO:0000313" key="2">
    <source>
        <dbReference type="EMBL" id="KAK4438231.1"/>
    </source>
</evidence>
<dbReference type="AlphaFoldDB" id="A0AAE2CXF8"/>
<reference evidence="2" key="2">
    <citation type="journal article" date="2024" name="Plant">
        <title>Genomic evolution and insights into agronomic trait innovations of Sesamum species.</title>
        <authorList>
            <person name="Miao H."/>
            <person name="Wang L."/>
            <person name="Qu L."/>
            <person name="Liu H."/>
            <person name="Sun Y."/>
            <person name="Le M."/>
            <person name="Wang Q."/>
            <person name="Wei S."/>
            <person name="Zheng Y."/>
            <person name="Lin W."/>
            <person name="Duan Y."/>
            <person name="Cao H."/>
            <person name="Xiong S."/>
            <person name="Wang X."/>
            <person name="Wei L."/>
            <person name="Li C."/>
            <person name="Ma Q."/>
            <person name="Ju M."/>
            <person name="Zhao R."/>
            <person name="Li G."/>
            <person name="Mu C."/>
            <person name="Tian Q."/>
            <person name="Mei H."/>
            <person name="Zhang T."/>
            <person name="Gao T."/>
            <person name="Zhang H."/>
        </authorList>
    </citation>
    <scope>NUCLEOTIDE SEQUENCE</scope>
    <source>
        <strain evidence="2">3651</strain>
    </source>
</reference>
<dbReference type="InterPro" id="IPR044822">
    <property type="entry name" value="Myb_DNA-bind_4"/>
</dbReference>
<dbReference type="Gene3D" id="1.10.10.60">
    <property type="entry name" value="Homeodomain-like"/>
    <property type="match status" value="1"/>
</dbReference>
<keyword evidence="3" id="KW-1185">Reference proteome</keyword>
<dbReference type="Proteomes" id="UP001293254">
    <property type="component" value="Unassembled WGS sequence"/>
</dbReference>
<accession>A0AAE2CXF8</accession>
<dbReference type="PANTHER" id="PTHR46327:SF3">
    <property type="entry name" value="TRANSCRIPTION FACTOR"/>
    <property type="match status" value="1"/>
</dbReference>
<evidence type="ECO:0000313" key="3">
    <source>
        <dbReference type="Proteomes" id="UP001293254"/>
    </source>
</evidence>
<dbReference type="Pfam" id="PF13837">
    <property type="entry name" value="Myb_DNA-bind_4"/>
    <property type="match status" value="1"/>
</dbReference>
<organism evidence="2 3">
    <name type="scientific">Sesamum alatum</name>
    <dbReference type="NCBI Taxonomy" id="300844"/>
    <lineage>
        <taxon>Eukaryota</taxon>
        <taxon>Viridiplantae</taxon>
        <taxon>Streptophyta</taxon>
        <taxon>Embryophyta</taxon>
        <taxon>Tracheophyta</taxon>
        <taxon>Spermatophyta</taxon>
        <taxon>Magnoliopsida</taxon>
        <taxon>eudicotyledons</taxon>
        <taxon>Gunneridae</taxon>
        <taxon>Pentapetalae</taxon>
        <taxon>asterids</taxon>
        <taxon>lamiids</taxon>
        <taxon>Lamiales</taxon>
        <taxon>Pedaliaceae</taxon>
        <taxon>Sesamum</taxon>
    </lineage>
</organism>
<feature type="domain" description="Myb/SANT-like DNA-binding" evidence="1">
    <location>
        <begin position="1"/>
        <end position="42"/>
    </location>
</feature>
<name>A0AAE2CXF8_9LAMI</name>
<gene>
    <name evidence="2" type="ORF">Salat_0157300</name>
</gene>